<protein>
    <submittedName>
        <fullName evidence="1">Uncharacterized protein</fullName>
    </submittedName>
</protein>
<dbReference type="EMBL" id="JAAGAX010000008">
    <property type="protein sequence ID" value="KAF2306945.1"/>
    <property type="molecule type" value="Genomic_DNA"/>
</dbReference>
<organism evidence="1 2">
    <name type="scientific">Hevea brasiliensis</name>
    <name type="common">Para rubber tree</name>
    <name type="synonym">Siphonia brasiliensis</name>
    <dbReference type="NCBI Taxonomy" id="3981"/>
    <lineage>
        <taxon>Eukaryota</taxon>
        <taxon>Viridiplantae</taxon>
        <taxon>Streptophyta</taxon>
        <taxon>Embryophyta</taxon>
        <taxon>Tracheophyta</taxon>
        <taxon>Spermatophyta</taxon>
        <taxon>Magnoliopsida</taxon>
        <taxon>eudicotyledons</taxon>
        <taxon>Gunneridae</taxon>
        <taxon>Pentapetalae</taxon>
        <taxon>rosids</taxon>
        <taxon>fabids</taxon>
        <taxon>Malpighiales</taxon>
        <taxon>Euphorbiaceae</taxon>
        <taxon>Crotonoideae</taxon>
        <taxon>Micrandreae</taxon>
        <taxon>Hevea</taxon>
    </lineage>
</organism>
<gene>
    <name evidence="1" type="ORF">GH714_022678</name>
</gene>
<accession>A0A6A6M2W6</accession>
<evidence type="ECO:0000313" key="1">
    <source>
        <dbReference type="EMBL" id="KAF2306945.1"/>
    </source>
</evidence>
<dbReference type="AlphaFoldDB" id="A0A6A6M2W6"/>
<sequence>MEKLDKLLEEQIERRDKLFQEAQSKSQFQDLELKSQIPGGFTENGKKTENVAAFTNDALELCLAQGGKTLQHLEQDFLPHMSSISEVFGEENGEDIKDNNHGTEVYWVDDNELGKTKESVAKKEIVLLDDKIHGDGDGFENDNITEASSKVHMRQLDYSMGRIGAEYEVEFLCSITQRMILPQFRMEEVLEAALSRVQKPEISGSNGNGWSLLIQENHDREFYYC</sequence>
<comment type="caution">
    <text evidence="1">The sequence shown here is derived from an EMBL/GenBank/DDBJ whole genome shotgun (WGS) entry which is preliminary data.</text>
</comment>
<proteinExistence type="predicted"/>
<dbReference type="Proteomes" id="UP000467840">
    <property type="component" value="Chromosome 9"/>
</dbReference>
<evidence type="ECO:0000313" key="2">
    <source>
        <dbReference type="Proteomes" id="UP000467840"/>
    </source>
</evidence>
<keyword evidence="2" id="KW-1185">Reference proteome</keyword>
<reference evidence="1 2" key="1">
    <citation type="journal article" date="2020" name="Mol. Plant">
        <title>The Chromosome-Based Rubber Tree Genome Provides New Insights into Spurge Genome Evolution and Rubber Biosynthesis.</title>
        <authorList>
            <person name="Liu J."/>
            <person name="Shi C."/>
            <person name="Shi C.C."/>
            <person name="Li W."/>
            <person name="Zhang Q.J."/>
            <person name="Zhang Y."/>
            <person name="Li K."/>
            <person name="Lu H.F."/>
            <person name="Shi C."/>
            <person name="Zhu S.T."/>
            <person name="Xiao Z.Y."/>
            <person name="Nan H."/>
            <person name="Yue Y."/>
            <person name="Zhu X.G."/>
            <person name="Wu Y."/>
            <person name="Hong X.N."/>
            <person name="Fan G.Y."/>
            <person name="Tong Y."/>
            <person name="Zhang D."/>
            <person name="Mao C.L."/>
            <person name="Liu Y.L."/>
            <person name="Hao S.J."/>
            <person name="Liu W.Q."/>
            <person name="Lv M.Q."/>
            <person name="Zhang H.B."/>
            <person name="Liu Y."/>
            <person name="Hu-Tang G.R."/>
            <person name="Wang J.P."/>
            <person name="Wang J.H."/>
            <person name="Sun Y.H."/>
            <person name="Ni S.B."/>
            <person name="Chen W.B."/>
            <person name="Zhang X.C."/>
            <person name="Jiao Y.N."/>
            <person name="Eichler E.E."/>
            <person name="Li G.H."/>
            <person name="Liu X."/>
            <person name="Gao L.Z."/>
        </authorList>
    </citation>
    <scope>NUCLEOTIDE SEQUENCE [LARGE SCALE GENOMIC DNA]</scope>
    <source>
        <strain evidence="2">cv. GT1</strain>
        <tissue evidence="1">Leaf</tissue>
    </source>
</reference>
<name>A0A6A6M2W6_HEVBR</name>